<dbReference type="EMBL" id="CP000352">
    <property type="protein sequence ID" value="ADC45049.1"/>
    <property type="molecule type" value="Genomic_DNA"/>
</dbReference>
<evidence type="ECO:0000313" key="1">
    <source>
        <dbReference type="EMBL" id="ADC45049.1"/>
    </source>
</evidence>
<dbReference type="STRING" id="266264.Rmet_6432"/>
<proteinExistence type="predicted"/>
<dbReference type="HOGENOM" id="CLU_3423055_0_0_4"/>
<dbReference type="Proteomes" id="UP000002429">
    <property type="component" value="Chromosome"/>
</dbReference>
<evidence type="ECO:0000313" key="2">
    <source>
        <dbReference type="Proteomes" id="UP000002429"/>
    </source>
</evidence>
<sequence length="23" mass="2908">MHAFPDTSFFLIWLHFLRQEQPF</sequence>
<dbReference type="AlphaFoldDB" id="D3DXM9"/>
<reference evidence="2" key="1">
    <citation type="journal article" date="2010" name="PLoS ONE">
        <title>The complete genome sequence of Cupriavidus metallidurans strain CH34, a master survivalist in harsh and anthropogenic environments.</title>
        <authorList>
            <person name="Janssen P.J."/>
            <person name="Van Houdt R."/>
            <person name="Moors H."/>
            <person name="Monsieurs P."/>
            <person name="Morin N."/>
            <person name="Michaux A."/>
            <person name="Benotmane M.A."/>
            <person name="Leys N."/>
            <person name="Vallaeys T."/>
            <person name="Lapidus A."/>
            <person name="Monchy S."/>
            <person name="Medigue C."/>
            <person name="Taghavi S."/>
            <person name="McCorkle S."/>
            <person name="Dunn J."/>
            <person name="van der Lelie D."/>
            <person name="Mergeay M."/>
        </authorList>
    </citation>
    <scope>NUCLEOTIDE SEQUENCE [LARGE SCALE GENOMIC DNA]</scope>
    <source>
        <strain evidence="2">ATCC 43123 / DSM 2839 / NBRC 102507 / CH34</strain>
    </source>
</reference>
<dbReference type="KEGG" id="rme:Rmet_6432"/>
<accession>D3DXM9</accession>
<gene>
    <name evidence="1" type="ordered locus">Rmet_6432</name>
</gene>
<protein>
    <submittedName>
        <fullName evidence="1">Uncharacterized protein</fullName>
    </submittedName>
</protein>
<keyword evidence="2" id="KW-1185">Reference proteome</keyword>
<name>D3DXM9_CUPMC</name>
<organism evidence="1 2">
    <name type="scientific">Cupriavidus metallidurans (strain ATCC 43123 / DSM 2839 / NBRC 102507 / CH34)</name>
    <name type="common">Ralstonia metallidurans</name>
    <dbReference type="NCBI Taxonomy" id="266264"/>
    <lineage>
        <taxon>Bacteria</taxon>
        <taxon>Pseudomonadati</taxon>
        <taxon>Pseudomonadota</taxon>
        <taxon>Betaproteobacteria</taxon>
        <taxon>Burkholderiales</taxon>
        <taxon>Burkholderiaceae</taxon>
        <taxon>Cupriavidus</taxon>
    </lineage>
</organism>